<keyword evidence="2" id="KW-1185">Reference proteome</keyword>
<dbReference type="EMBL" id="CM042055">
    <property type="protein sequence ID" value="KAI3701791.1"/>
    <property type="molecule type" value="Genomic_DNA"/>
</dbReference>
<evidence type="ECO:0000313" key="1">
    <source>
        <dbReference type="EMBL" id="KAI3701791.1"/>
    </source>
</evidence>
<organism evidence="1 2">
    <name type="scientific">Arctium lappa</name>
    <name type="common">Greater burdock</name>
    <name type="synonym">Lappa major</name>
    <dbReference type="NCBI Taxonomy" id="4217"/>
    <lineage>
        <taxon>Eukaryota</taxon>
        <taxon>Viridiplantae</taxon>
        <taxon>Streptophyta</taxon>
        <taxon>Embryophyta</taxon>
        <taxon>Tracheophyta</taxon>
        <taxon>Spermatophyta</taxon>
        <taxon>Magnoliopsida</taxon>
        <taxon>eudicotyledons</taxon>
        <taxon>Gunneridae</taxon>
        <taxon>Pentapetalae</taxon>
        <taxon>asterids</taxon>
        <taxon>campanulids</taxon>
        <taxon>Asterales</taxon>
        <taxon>Asteraceae</taxon>
        <taxon>Carduoideae</taxon>
        <taxon>Cardueae</taxon>
        <taxon>Arctiinae</taxon>
        <taxon>Arctium</taxon>
    </lineage>
</organism>
<comment type="caution">
    <text evidence="1">The sequence shown here is derived from an EMBL/GenBank/DDBJ whole genome shotgun (WGS) entry which is preliminary data.</text>
</comment>
<accession>A0ACB8ZWD2</accession>
<dbReference type="Proteomes" id="UP001055879">
    <property type="component" value="Linkage Group LG09"/>
</dbReference>
<proteinExistence type="predicted"/>
<sequence>MDVARMAVVDIEDIGLVGGGKMFNLVEMEEVDGEPKVGILKTCYDDDSSGMVVGGCRVGAGRGGAGMGLGYDDDNSGMVVGGMWVSCGGRVGQSGDGVGVGWVAEAAHFDAACFFASNLVFV</sequence>
<reference evidence="2" key="1">
    <citation type="journal article" date="2022" name="Mol. Ecol. Resour.">
        <title>The genomes of chicory, endive, great burdock and yacon provide insights into Asteraceae palaeo-polyploidization history and plant inulin production.</title>
        <authorList>
            <person name="Fan W."/>
            <person name="Wang S."/>
            <person name="Wang H."/>
            <person name="Wang A."/>
            <person name="Jiang F."/>
            <person name="Liu H."/>
            <person name="Zhao H."/>
            <person name="Xu D."/>
            <person name="Zhang Y."/>
        </authorList>
    </citation>
    <scope>NUCLEOTIDE SEQUENCE [LARGE SCALE GENOMIC DNA]</scope>
    <source>
        <strain evidence="2">cv. Niubang</strain>
    </source>
</reference>
<name>A0ACB8ZWD2_ARCLA</name>
<protein>
    <submittedName>
        <fullName evidence="1">Uncharacterized protein</fullName>
    </submittedName>
</protein>
<gene>
    <name evidence="1" type="ORF">L6452_27140</name>
</gene>
<reference evidence="1 2" key="2">
    <citation type="journal article" date="2022" name="Mol. Ecol. Resour.">
        <title>The genomes of chicory, endive, great burdock and yacon provide insights into Asteraceae paleo-polyploidization history and plant inulin production.</title>
        <authorList>
            <person name="Fan W."/>
            <person name="Wang S."/>
            <person name="Wang H."/>
            <person name="Wang A."/>
            <person name="Jiang F."/>
            <person name="Liu H."/>
            <person name="Zhao H."/>
            <person name="Xu D."/>
            <person name="Zhang Y."/>
        </authorList>
    </citation>
    <scope>NUCLEOTIDE SEQUENCE [LARGE SCALE GENOMIC DNA]</scope>
    <source>
        <strain evidence="2">cv. Niubang</strain>
    </source>
</reference>
<evidence type="ECO:0000313" key="2">
    <source>
        <dbReference type="Proteomes" id="UP001055879"/>
    </source>
</evidence>